<evidence type="ECO:0000313" key="3">
    <source>
        <dbReference type="EMBL" id="MEN2473255.1"/>
    </source>
</evidence>
<gene>
    <name evidence="3" type="ORF">VOI36_25395</name>
</gene>
<evidence type="ECO:0000256" key="1">
    <source>
        <dbReference type="SAM" id="MobiDB-lite"/>
    </source>
</evidence>
<feature type="region of interest" description="Disordered" evidence="1">
    <location>
        <begin position="98"/>
        <end position="157"/>
    </location>
</feature>
<feature type="region of interest" description="Disordered" evidence="1">
    <location>
        <begin position="15"/>
        <end position="82"/>
    </location>
</feature>
<comment type="caution">
    <text evidence="3">The sequence shown here is derived from an EMBL/GenBank/DDBJ whole genome shotgun (WGS) entry which is preliminary data.</text>
</comment>
<keyword evidence="2" id="KW-0812">Transmembrane</keyword>
<protein>
    <submittedName>
        <fullName evidence="3">Uncharacterized protein</fullName>
    </submittedName>
</protein>
<organism evidence="3 4">
    <name type="scientific">Burkholderia theae</name>
    <dbReference type="NCBI Taxonomy" id="3143496"/>
    <lineage>
        <taxon>Bacteria</taxon>
        <taxon>Pseudomonadati</taxon>
        <taxon>Pseudomonadota</taxon>
        <taxon>Betaproteobacteria</taxon>
        <taxon>Burkholderiales</taxon>
        <taxon>Burkholderiaceae</taxon>
        <taxon>Burkholderia</taxon>
    </lineage>
</organism>
<feature type="compositionally biased region" description="Pro residues" evidence="1">
    <location>
        <begin position="64"/>
        <end position="75"/>
    </location>
</feature>
<feature type="compositionally biased region" description="Low complexity" evidence="1">
    <location>
        <begin position="25"/>
        <end position="35"/>
    </location>
</feature>
<dbReference type="RefSeq" id="WP_343493892.1">
    <property type="nucleotide sequence ID" value="NZ_JBCPYA010000011.1"/>
</dbReference>
<evidence type="ECO:0000256" key="2">
    <source>
        <dbReference type="SAM" id="Phobius"/>
    </source>
</evidence>
<proteinExistence type="predicted"/>
<keyword evidence="2" id="KW-1133">Transmembrane helix</keyword>
<name>A0ABU9WMF2_9BURK</name>
<dbReference type="EMBL" id="JBCPYA010000011">
    <property type="protein sequence ID" value="MEN2473255.1"/>
    <property type="molecule type" value="Genomic_DNA"/>
</dbReference>
<feature type="transmembrane region" description="Helical" evidence="2">
    <location>
        <begin position="163"/>
        <end position="184"/>
    </location>
</feature>
<dbReference type="Proteomes" id="UP001466933">
    <property type="component" value="Unassembled WGS sequence"/>
</dbReference>
<keyword evidence="4" id="KW-1185">Reference proteome</keyword>
<reference evidence="3 4" key="1">
    <citation type="submission" date="2024-05" db="EMBL/GenBank/DDBJ databases">
        <title>Burkholderia sp. Nov. a novel bacteria isolated from rhizosphere soil of Camellia sinensis.</title>
        <authorList>
            <person name="Dong Y."/>
        </authorList>
    </citation>
    <scope>NUCLEOTIDE SEQUENCE [LARGE SCALE GENOMIC DNA]</scope>
    <source>
        <strain evidence="3 4">GS2Y</strain>
    </source>
</reference>
<accession>A0ABU9WMF2</accession>
<sequence length="206" mass="21238">MIAATALGGALYAAQSGRDAAATLNSSQSSHGSDSSSDHASSDNASSHGTSDNRSSYGTRGYASPPPSYNAPPPVAARQSSGNDGLLLGYMLGRSSSPREPVIVQQPTARAVESSAAPSYHRAPGDDEAPDTGIAASDPGTETGDQSPATAAKPPAGGSKHPILDAFLLIGMLFLSGCLVVALLKRMRRAWLVRKARYTSHTNYRL</sequence>
<keyword evidence="2" id="KW-0472">Membrane</keyword>
<evidence type="ECO:0000313" key="4">
    <source>
        <dbReference type="Proteomes" id="UP001466933"/>
    </source>
</evidence>